<dbReference type="RefSeq" id="WP_163316624.1">
    <property type="nucleotide sequence ID" value="NZ_JAAGAA010000010.1"/>
</dbReference>
<dbReference type="AlphaFoldDB" id="A0A6B2KTX8"/>
<dbReference type="InterPro" id="IPR003115">
    <property type="entry name" value="ParB_N"/>
</dbReference>
<name>A0A6B2KTX8_9NEIS</name>
<organism evidence="2 3">
    <name type="scientific">Crenobacter caeni</name>
    <dbReference type="NCBI Taxonomy" id="2705474"/>
    <lineage>
        <taxon>Bacteria</taxon>
        <taxon>Pseudomonadati</taxon>
        <taxon>Pseudomonadota</taxon>
        <taxon>Betaproteobacteria</taxon>
        <taxon>Neisseriales</taxon>
        <taxon>Neisseriaceae</taxon>
        <taxon>Crenobacter</taxon>
    </lineage>
</organism>
<reference evidence="2 3" key="1">
    <citation type="submission" date="2020-02" db="EMBL/GenBank/DDBJ databases">
        <authorList>
            <person name="Yang Z."/>
        </authorList>
    </citation>
    <scope>NUCLEOTIDE SEQUENCE [LARGE SCALE GENOMIC DNA]</scope>
    <source>
        <strain evidence="2 3">HX-7-9</strain>
    </source>
</reference>
<dbReference type="SMART" id="SM00470">
    <property type="entry name" value="ParB"/>
    <property type="match status" value="1"/>
</dbReference>
<evidence type="ECO:0000259" key="1">
    <source>
        <dbReference type="SMART" id="SM00470"/>
    </source>
</evidence>
<evidence type="ECO:0000313" key="2">
    <source>
        <dbReference type="EMBL" id="NDV13427.1"/>
    </source>
</evidence>
<protein>
    <submittedName>
        <fullName evidence="2">ParB N-terminal domain-containing protein</fullName>
    </submittedName>
</protein>
<proteinExistence type="predicted"/>
<dbReference type="SUPFAM" id="SSF110849">
    <property type="entry name" value="ParB/Sulfiredoxin"/>
    <property type="match status" value="1"/>
</dbReference>
<feature type="domain" description="ParB-like N-terminal" evidence="1">
    <location>
        <begin position="28"/>
        <end position="128"/>
    </location>
</feature>
<dbReference type="EMBL" id="JAAGAA010000010">
    <property type="protein sequence ID" value="NDV13427.1"/>
    <property type="molecule type" value="Genomic_DNA"/>
</dbReference>
<comment type="caution">
    <text evidence="2">The sequence shown here is derived from an EMBL/GenBank/DDBJ whole genome shotgun (WGS) entry which is preliminary data.</text>
</comment>
<sequence length="286" mass="33040">MSSKVKKGGKHNIKSVRIDEIDAHISNQIRNPDALKWNEKHTRPADEERHIEELLKELKTSDKATRFKKPLQVVINDQNPQKPYVLTDGFHRYEAYKRHTKRSDYKVPVVVIEGGLEKARLIAHQNNTEPKLGMTKSETVQSAWERIAEGAVDGLSLREAALELRISKSQVSKMRDVLKQIREGDLLGEPQPDYGKDGDHLLWRKEVKKLLRGGEDFELPEEKHPVADALLKKWREQIIEHAQNGEPEWFLKQADRALHMALEEILEDDDMRLRTVVDAVIEESDF</sequence>
<evidence type="ECO:0000313" key="3">
    <source>
        <dbReference type="Proteomes" id="UP000482578"/>
    </source>
</evidence>
<accession>A0A6B2KTX8</accession>
<dbReference type="InterPro" id="IPR036086">
    <property type="entry name" value="ParB/Sulfiredoxin_sf"/>
</dbReference>
<keyword evidence="3" id="KW-1185">Reference proteome</keyword>
<dbReference type="Proteomes" id="UP000482578">
    <property type="component" value="Unassembled WGS sequence"/>
</dbReference>
<gene>
    <name evidence="2" type="ORF">GZH52_11600</name>
</gene>